<comment type="caution">
    <text evidence="2">The sequence shown here is derived from an EMBL/GenBank/DDBJ whole genome shotgun (WGS) entry which is preliminary data.</text>
</comment>
<feature type="compositionally biased region" description="Pro residues" evidence="1">
    <location>
        <begin position="26"/>
        <end position="40"/>
    </location>
</feature>
<evidence type="ECO:0000313" key="2">
    <source>
        <dbReference type="EMBL" id="KAK7446757.1"/>
    </source>
</evidence>
<reference evidence="2 3" key="1">
    <citation type="submission" date="2024-01" db="EMBL/GenBank/DDBJ databases">
        <title>A draft genome for the cacao thread blight pathogen Marasmiellus scandens.</title>
        <authorList>
            <person name="Baruah I.K."/>
            <person name="Leung J."/>
            <person name="Bukari Y."/>
            <person name="Amoako-Attah I."/>
            <person name="Meinhardt L.W."/>
            <person name="Bailey B.A."/>
            <person name="Cohen S.P."/>
        </authorList>
    </citation>
    <scope>NUCLEOTIDE SEQUENCE [LARGE SCALE GENOMIC DNA]</scope>
    <source>
        <strain evidence="2 3">GH-19</strain>
    </source>
</reference>
<sequence>MVSECTHQLSSAQNRSLSIFTGQEGPSPPRPPSRSPPTYPHLPSASSVRKS</sequence>
<feature type="compositionally biased region" description="Polar residues" evidence="1">
    <location>
        <begin position="1"/>
        <end position="21"/>
    </location>
</feature>
<evidence type="ECO:0000313" key="3">
    <source>
        <dbReference type="Proteomes" id="UP001498398"/>
    </source>
</evidence>
<name>A0ABR1J384_9AGAR</name>
<keyword evidence="3" id="KW-1185">Reference proteome</keyword>
<feature type="region of interest" description="Disordered" evidence="1">
    <location>
        <begin position="1"/>
        <end position="51"/>
    </location>
</feature>
<dbReference type="EMBL" id="JBANRG010000043">
    <property type="protein sequence ID" value="KAK7446757.1"/>
    <property type="molecule type" value="Genomic_DNA"/>
</dbReference>
<protein>
    <submittedName>
        <fullName evidence="2">Uncharacterized protein</fullName>
    </submittedName>
</protein>
<accession>A0ABR1J384</accession>
<proteinExistence type="predicted"/>
<dbReference type="Proteomes" id="UP001498398">
    <property type="component" value="Unassembled WGS sequence"/>
</dbReference>
<evidence type="ECO:0000256" key="1">
    <source>
        <dbReference type="SAM" id="MobiDB-lite"/>
    </source>
</evidence>
<organism evidence="2 3">
    <name type="scientific">Marasmiellus scandens</name>
    <dbReference type="NCBI Taxonomy" id="2682957"/>
    <lineage>
        <taxon>Eukaryota</taxon>
        <taxon>Fungi</taxon>
        <taxon>Dikarya</taxon>
        <taxon>Basidiomycota</taxon>
        <taxon>Agaricomycotina</taxon>
        <taxon>Agaricomycetes</taxon>
        <taxon>Agaricomycetidae</taxon>
        <taxon>Agaricales</taxon>
        <taxon>Marasmiineae</taxon>
        <taxon>Omphalotaceae</taxon>
        <taxon>Marasmiellus</taxon>
    </lineage>
</organism>
<gene>
    <name evidence="2" type="ORF">VKT23_014453</name>
</gene>